<keyword evidence="2" id="KW-1185">Reference proteome</keyword>
<organism evidence="1 2">
    <name type="scientific">Vigna mungo</name>
    <name type="common">Black gram</name>
    <name type="synonym">Phaseolus mungo</name>
    <dbReference type="NCBI Taxonomy" id="3915"/>
    <lineage>
        <taxon>Eukaryota</taxon>
        <taxon>Viridiplantae</taxon>
        <taxon>Streptophyta</taxon>
        <taxon>Embryophyta</taxon>
        <taxon>Tracheophyta</taxon>
        <taxon>Spermatophyta</taxon>
        <taxon>Magnoliopsida</taxon>
        <taxon>eudicotyledons</taxon>
        <taxon>Gunneridae</taxon>
        <taxon>Pentapetalae</taxon>
        <taxon>rosids</taxon>
        <taxon>fabids</taxon>
        <taxon>Fabales</taxon>
        <taxon>Fabaceae</taxon>
        <taxon>Papilionoideae</taxon>
        <taxon>50 kb inversion clade</taxon>
        <taxon>NPAAA clade</taxon>
        <taxon>indigoferoid/millettioid clade</taxon>
        <taxon>Phaseoleae</taxon>
        <taxon>Vigna</taxon>
    </lineage>
</organism>
<name>A0AAQ3P5G7_VIGMU</name>
<gene>
    <name evidence="1" type="ORF">V8G54_008617</name>
</gene>
<sequence>MRYLESGLQSRVVTFASNSAKVRTSSKGKYSRRKAGERQIWTSFPVATAMRAPSGLNSTAATRSLKEMRWRRTRRRRLMKRQRLRSSTARRKVASGETAMRATLEEDWMGRVEVSDLRRSVTATRLPTGESSRVLLEITALPPL</sequence>
<evidence type="ECO:0000313" key="1">
    <source>
        <dbReference type="EMBL" id="WVZ21295.1"/>
    </source>
</evidence>
<evidence type="ECO:0000313" key="2">
    <source>
        <dbReference type="Proteomes" id="UP001374535"/>
    </source>
</evidence>
<reference evidence="1 2" key="1">
    <citation type="journal article" date="2023" name="Life. Sci Alliance">
        <title>Evolutionary insights into 3D genome organization and epigenetic landscape of Vigna mungo.</title>
        <authorList>
            <person name="Junaid A."/>
            <person name="Singh B."/>
            <person name="Bhatia S."/>
        </authorList>
    </citation>
    <scope>NUCLEOTIDE SEQUENCE [LARGE SCALE GENOMIC DNA]</scope>
    <source>
        <strain evidence="1">Urdbean</strain>
    </source>
</reference>
<proteinExistence type="predicted"/>
<accession>A0AAQ3P5G7</accession>
<dbReference type="Proteomes" id="UP001374535">
    <property type="component" value="Chromosome 2"/>
</dbReference>
<dbReference type="EMBL" id="CP144699">
    <property type="protein sequence ID" value="WVZ21295.1"/>
    <property type="molecule type" value="Genomic_DNA"/>
</dbReference>
<protein>
    <submittedName>
        <fullName evidence="1">Uncharacterized protein</fullName>
    </submittedName>
</protein>
<dbReference type="AlphaFoldDB" id="A0AAQ3P5G7"/>